<dbReference type="PANTHER" id="PTHR37535:SF4">
    <property type="entry name" value="FLUG DOMAIN-CONTAINING PROTEIN"/>
    <property type="match status" value="1"/>
</dbReference>
<gene>
    <name evidence="1" type="ORF">BO78DRAFT_313132</name>
</gene>
<evidence type="ECO:0000313" key="1">
    <source>
        <dbReference type="EMBL" id="PYI07380.1"/>
    </source>
</evidence>
<dbReference type="Pfam" id="PF11917">
    <property type="entry name" value="DUF3435"/>
    <property type="match status" value="1"/>
</dbReference>
<dbReference type="PANTHER" id="PTHR37535">
    <property type="entry name" value="FLUG DOMAIN PROTEIN"/>
    <property type="match status" value="1"/>
</dbReference>
<dbReference type="EMBL" id="KZ826342">
    <property type="protein sequence ID" value="PYI07380.1"/>
    <property type="molecule type" value="Genomic_DNA"/>
</dbReference>
<keyword evidence="2" id="KW-1185">Reference proteome</keyword>
<evidence type="ECO:0000313" key="2">
    <source>
        <dbReference type="Proteomes" id="UP000248423"/>
    </source>
</evidence>
<dbReference type="AlphaFoldDB" id="A0A319ED04"/>
<name>A0A319ED04_ASPSB</name>
<accession>A0A319ED04</accession>
<dbReference type="STRING" id="1448318.A0A319ED04"/>
<dbReference type="Proteomes" id="UP000248423">
    <property type="component" value="Unassembled WGS sequence"/>
</dbReference>
<dbReference type="InterPro" id="IPR021842">
    <property type="entry name" value="DUF3435"/>
</dbReference>
<dbReference type="OrthoDB" id="4485682at2759"/>
<organism evidence="1 2">
    <name type="scientific">Aspergillus sclerotiicarbonarius (strain CBS 121057 / IBT 28362)</name>
    <dbReference type="NCBI Taxonomy" id="1448318"/>
    <lineage>
        <taxon>Eukaryota</taxon>
        <taxon>Fungi</taxon>
        <taxon>Dikarya</taxon>
        <taxon>Ascomycota</taxon>
        <taxon>Pezizomycotina</taxon>
        <taxon>Eurotiomycetes</taxon>
        <taxon>Eurotiomycetidae</taxon>
        <taxon>Eurotiales</taxon>
        <taxon>Aspergillaceae</taxon>
        <taxon>Aspergillus</taxon>
        <taxon>Aspergillus subgen. Circumdati</taxon>
    </lineage>
</organism>
<sequence length="566" mass="65273">MNKAFPHRLRREMTHLVCTTLTDEYDLDLGAKAQAPVSIDDVLYSTYHLMALCTVWFPTVRCRHQHSTLRKMMCSTSARPGTLVLSSGYMRSNDALKWGDVELYMVKNPEDPTCHVLLMRVKHRLNKGRRNKGVAPVFTYTERNDNLGLCVIQDILEYAFLDEAFASEHIQRPRDIWRYTSVPEHRLSTPIHFKDSVKDTPVFRHPVRDSEGKWITDPQRALSYARAREHEIATSKAAGYKEPGSLYKYRKGAAANLRHMDEHSRNVVMGHKRSGTFAYYVQVRDDTQSAFMGTPARDALLNLSSTAGLTRDASAPQDLSLGQKEKLEQTPELMEAKRECKALRNDLIARYHQICKAKGTMAYANYQKLRNNVRSKRKKIYETAKTDSRVEFFETVGNHIIEKNYQRDPITFQPELSHAIPERKAIADLEFKNRDADAVNDAELVEDRIRSLELRLGLHLLNVPKALNKRVKWHEKSVDEVFEATLPMQSETGLECPVCLGIPNMHPQVRRYTYARKDTLQRHFAAHDISRTFRNGRLCDYPGCDTVLHSLSRYKYHQGTIHRIFL</sequence>
<proteinExistence type="predicted"/>
<reference evidence="1 2" key="1">
    <citation type="submission" date="2018-02" db="EMBL/GenBank/DDBJ databases">
        <title>The genomes of Aspergillus section Nigri reveals drivers in fungal speciation.</title>
        <authorList>
            <consortium name="DOE Joint Genome Institute"/>
            <person name="Vesth T.C."/>
            <person name="Nybo J."/>
            <person name="Theobald S."/>
            <person name="Brandl J."/>
            <person name="Frisvad J.C."/>
            <person name="Nielsen K.F."/>
            <person name="Lyhne E.K."/>
            <person name="Kogle M.E."/>
            <person name="Kuo A."/>
            <person name="Riley R."/>
            <person name="Clum A."/>
            <person name="Nolan M."/>
            <person name="Lipzen A."/>
            <person name="Salamov A."/>
            <person name="Henrissat B."/>
            <person name="Wiebenga A."/>
            <person name="De vries R.P."/>
            <person name="Grigoriev I.V."/>
            <person name="Mortensen U.H."/>
            <person name="Andersen M.R."/>
            <person name="Baker S.E."/>
        </authorList>
    </citation>
    <scope>NUCLEOTIDE SEQUENCE [LARGE SCALE GENOMIC DNA]</scope>
    <source>
        <strain evidence="1 2">CBS 121057</strain>
    </source>
</reference>
<dbReference type="VEuPathDB" id="FungiDB:BO78DRAFT_313132"/>
<protein>
    <submittedName>
        <fullName evidence="1">FluG domain protein</fullName>
    </submittedName>
</protein>